<dbReference type="Pfam" id="PF01464">
    <property type="entry name" value="SLT"/>
    <property type="match status" value="1"/>
</dbReference>
<organism evidence="7 8">
    <name type="scientific">Caulobacter flavus</name>
    <dbReference type="NCBI Taxonomy" id="1679497"/>
    <lineage>
        <taxon>Bacteria</taxon>
        <taxon>Pseudomonadati</taxon>
        <taxon>Pseudomonadota</taxon>
        <taxon>Alphaproteobacteria</taxon>
        <taxon>Caulobacterales</taxon>
        <taxon>Caulobacteraceae</taxon>
        <taxon>Caulobacter</taxon>
    </lineage>
</organism>
<keyword evidence="9" id="KW-1185">Reference proteome</keyword>
<evidence type="ECO:0000256" key="2">
    <source>
        <dbReference type="ARBA" id="ARBA00009387"/>
    </source>
</evidence>
<dbReference type="RefSeq" id="WP_101714361.1">
    <property type="nucleotide sequence ID" value="NZ_CP026100.1"/>
</dbReference>
<dbReference type="AlphaFoldDB" id="A0A2N5CQ83"/>
<dbReference type="OrthoDB" id="9801695at2"/>
<dbReference type="Gene3D" id="1.10.530.10">
    <property type="match status" value="1"/>
</dbReference>
<comment type="similarity">
    <text evidence="1">Belongs to the transglycosylase Slt family.</text>
</comment>
<name>A0A2N5CQ83_9CAUL</name>
<protein>
    <submittedName>
        <fullName evidence="7">Lytic transglycosylase</fullName>
    </submittedName>
</protein>
<evidence type="ECO:0000313" key="9">
    <source>
        <dbReference type="Proteomes" id="UP000281192"/>
    </source>
</evidence>
<evidence type="ECO:0000256" key="3">
    <source>
        <dbReference type="SAM" id="MobiDB-lite"/>
    </source>
</evidence>
<keyword evidence="4" id="KW-0732">Signal</keyword>
<dbReference type="EMBL" id="PJRQ01000039">
    <property type="protein sequence ID" value="PLR09973.1"/>
    <property type="molecule type" value="Genomic_DNA"/>
</dbReference>
<feature type="signal peptide" evidence="4">
    <location>
        <begin position="1"/>
        <end position="23"/>
    </location>
</feature>
<dbReference type="PANTHER" id="PTHR37423:SF2">
    <property type="entry name" value="MEMBRANE-BOUND LYTIC MUREIN TRANSGLYCOSYLASE C"/>
    <property type="match status" value="1"/>
</dbReference>
<accession>A0A2N5CQ83</accession>
<comment type="similarity">
    <text evidence="2">Belongs to the virb1 family.</text>
</comment>
<dbReference type="InterPro" id="IPR008258">
    <property type="entry name" value="Transglycosylase_SLT_dom_1"/>
</dbReference>
<evidence type="ECO:0000259" key="5">
    <source>
        <dbReference type="Pfam" id="PF01464"/>
    </source>
</evidence>
<reference evidence="6 9" key="2">
    <citation type="submission" date="2018-01" db="EMBL/GenBank/DDBJ databases">
        <title>Complete genome sequence of Caulobacter flavus RHGG3.</title>
        <authorList>
            <person name="Yang E."/>
        </authorList>
    </citation>
    <scope>NUCLEOTIDE SEQUENCE [LARGE SCALE GENOMIC DNA]</scope>
    <source>
        <strain evidence="6 9">RHGG3</strain>
    </source>
</reference>
<feature type="domain" description="Transglycosylase SLT" evidence="5">
    <location>
        <begin position="29"/>
        <end position="128"/>
    </location>
</feature>
<dbReference type="Proteomes" id="UP000234483">
    <property type="component" value="Unassembled WGS sequence"/>
</dbReference>
<dbReference type="CDD" id="cd00254">
    <property type="entry name" value="LT-like"/>
    <property type="match status" value="1"/>
</dbReference>
<dbReference type="Proteomes" id="UP000281192">
    <property type="component" value="Chromosome"/>
</dbReference>
<dbReference type="KEGG" id="cfh:C1707_08290"/>
<evidence type="ECO:0000256" key="4">
    <source>
        <dbReference type="SAM" id="SignalP"/>
    </source>
</evidence>
<dbReference type="InterPro" id="IPR023346">
    <property type="entry name" value="Lysozyme-like_dom_sf"/>
</dbReference>
<evidence type="ECO:0000313" key="8">
    <source>
        <dbReference type="Proteomes" id="UP000234483"/>
    </source>
</evidence>
<dbReference type="SUPFAM" id="SSF53955">
    <property type="entry name" value="Lysozyme-like"/>
    <property type="match status" value="1"/>
</dbReference>
<proteinExistence type="inferred from homology"/>
<evidence type="ECO:0000256" key="1">
    <source>
        <dbReference type="ARBA" id="ARBA00007734"/>
    </source>
</evidence>
<evidence type="ECO:0000313" key="6">
    <source>
        <dbReference type="EMBL" id="AYV46253.1"/>
    </source>
</evidence>
<feature type="chain" id="PRO_5044577741" evidence="4">
    <location>
        <begin position="24"/>
        <end position="198"/>
    </location>
</feature>
<evidence type="ECO:0000313" key="7">
    <source>
        <dbReference type="EMBL" id="PLR09973.1"/>
    </source>
</evidence>
<dbReference type="PANTHER" id="PTHR37423">
    <property type="entry name" value="SOLUBLE LYTIC MUREIN TRANSGLYCOSYLASE-RELATED"/>
    <property type="match status" value="1"/>
</dbReference>
<feature type="region of interest" description="Disordered" evidence="3">
    <location>
        <begin position="166"/>
        <end position="198"/>
    </location>
</feature>
<sequence length="198" mass="20898">MKRILASLTLGALLSILAPSALAADRRHIEATAARFELPVELIDAVIAAESAGDPRAVSPAGAQGLMQLMPATWAQLRARLGLGADPFDPHDNVTAGAAYLRQLLDRYGAPGFLAAYNAGPGRYEQSLAGRALPAETQAYVQRLTRLGLPLAPSIDWRSAGLFTTPWPRDLGRTGPDQAQPDATRLSPRAGGDEPAGR</sequence>
<gene>
    <name evidence="6" type="ORF">C1707_08290</name>
    <name evidence="7" type="ORF">CFHF_17955</name>
</gene>
<reference evidence="7 8" key="1">
    <citation type="submission" date="2017-12" db="EMBL/GenBank/DDBJ databases">
        <title>The genome sequence of Caulobacter flavus CGMCC1 15093.</title>
        <authorList>
            <person name="Gao J."/>
            <person name="Mao X."/>
            <person name="Sun J."/>
        </authorList>
    </citation>
    <scope>NUCLEOTIDE SEQUENCE [LARGE SCALE GENOMIC DNA]</scope>
    <source>
        <strain evidence="7 8">CGMCC1 15093</strain>
    </source>
</reference>
<dbReference type="EMBL" id="CP026100">
    <property type="protein sequence ID" value="AYV46253.1"/>
    <property type="molecule type" value="Genomic_DNA"/>
</dbReference>